<evidence type="ECO:0000313" key="1">
    <source>
        <dbReference type="EMBL" id="CAG7677609.1"/>
    </source>
</evidence>
<accession>A0A8J2NKB2</accession>
<keyword evidence="2" id="KW-1185">Reference proteome</keyword>
<protein>
    <submittedName>
        <fullName evidence="1">Uncharacterized protein</fullName>
    </submittedName>
</protein>
<name>A0A8J2NKB2_9HEXA</name>
<organism evidence="1 2">
    <name type="scientific">Allacma fusca</name>
    <dbReference type="NCBI Taxonomy" id="39272"/>
    <lineage>
        <taxon>Eukaryota</taxon>
        <taxon>Metazoa</taxon>
        <taxon>Ecdysozoa</taxon>
        <taxon>Arthropoda</taxon>
        <taxon>Hexapoda</taxon>
        <taxon>Collembola</taxon>
        <taxon>Symphypleona</taxon>
        <taxon>Sminthuridae</taxon>
        <taxon>Allacma</taxon>
    </lineage>
</organism>
<proteinExistence type="predicted"/>
<feature type="non-terminal residue" evidence="1">
    <location>
        <position position="1"/>
    </location>
</feature>
<dbReference type="AlphaFoldDB" id="A0A8J2NKB2"/>
<dbReference type="Proteomes" id="UP000708208">
    <property type="component" value="Unassembled WGS sequence"/>
</dbReference>
<comment type="caution">
    <text evidence="1">The sequence shown here is derived from an EMBL/GenBank/DDBJ whole genome shotgun (WGS) entry which is preliminary data.</text>
</comment>
<gene>
    <name evidence="1" type="ORF">AFUS01_LOCUS2478</name>
</gene>
<reference evidence="1" key="1">
    <citation type="submission" date="2021-06" db="EMBL/GenBank/DDBJ databases">
        <authorList>
            <person name="Hodson N. C."/>
            <person name="Mongue J. A."/>
            <person name="Jaron S. K."/>
        </authorList>
    </citation>
    <scope>NUCLEOTIDE SEQUENCE</scope>
</reference>
<evidence type="ECO:0000313" key="2">
    <source>
        <dbReference type="Proteomes" id="UP000708208"/>
    </source>
</evidence>
<dbReference type="EMBL" id="CAJVCH010014189">
    <property type="protein sequence ID" value="CAG7677609.1"/>
    <property type="molecule type" value="Genomic_DNA"/>
</dbReference>
<sequence length="70" mass="8080">IDLLKREKDTLQTEKSYLQTEVQGYREKSSIASRTVSNLNDHNKSLDSQIIQLKGDLLKGIHYTIFLAWS</sequence>